<sequence>MSSEPSRRIVLQAFGAGGLALAAANLVTPAAAAQPGAVPGGGRKWGGRGPDEVAATYQRVLLQHTRWAEQQFDRAAGIYPAQDFTFAVVLGNAVLLTRDGYDATVAGVGRDVLHRHTVDTIRHFAASNLVTGGSEWGRRLFFDTTFQSYFQLAGRLLWADLDAATRANLDEIATGQAAYTTGLGFGNDPMSGDWTPHGLAGGYVGDTKLEEMGVYAQALAPGMAWAPADPRAAGWRGWFGTWSRNEIGFPPADLANPRVVDGVAVSANTAENLYDTFLVENHGSFGPHYQEELWRTSGRNALHFLLAGQPLPEVLTAQPNGERLWHTMLLMASDAGEPLMPMVADREHLYGRDVLPLAFRAQVLGDRYAARAEEQLVARLEPYQAYPPVDRITKFSGEPKYEPEARAEIAISYLLHEWRASHGGPVRPVSQREFDAYAVGARDFGAGPGLLAHRTPEAWAAAVTKPGYTKFAWQPHHDDWLFGISGSTPMFLPSTALKVLERHAAVWTKVRDGFGATAAVLKFAEGYAGFATLPSGAAVYASTGLAAGEGVVTVHNLDMPGVPGLRGERTYRTAEGTVTVPVSPAPPEGGRTDEVSFPAVTARHVRLLGVQPDPTYGYSLWSFEIRDGTQETDLAATGTASASSFAPGKEAKNAIDGDASTRWAVSTADRPRVDSWIAVDFGSPKRLDRVKVVWEAAAGRRYRIETSPDGVTWTTVTTYPRPVLSTKGGWLDVDGRAGFRVTGSPHPVTVTGDQIVLSDGGTAPLHVECHPDPSAFPTAAPRPVSGNAVVRASVLDGHLVLFNLSGSAAKATVTVPADGEVVALYRGDQVTTKDGSVLTVSLGASEGRVEPAWFTLRASRAGVRATVTDAATLRLTAAAGPPVRLQVQPADEQARPVVVPGGRTATVTARATRPYPLTDLAAGATTFPTEPLPAGMSAPASAVDDDERTSWRPGTDGRMVVDLGAAQPLGQAELTWTGGRVPKVTVETSVDGRTYTTAPTPARRRRSTVPLPGTARYVAVRVHGTAAAGLTSLRVQPGG</sequence>
<feature type="chain" id="PRO_5038533736" description="F5/8 type C domain-containing protein" evidence="2">
    <location>
        <begin position="34"/>
        <end position="1039"/>
    </location>
</feature>
<dbReference type="InterPro" id="IPR006311">
    <property type="entry name" value="TAT_signal"/>
</dbReference>
<dbReference type="InterPro" id="IPR000421">
    <property type="entry name" value="FA58C"/>
</dbReference>
<dbReference type="RefSeq" id="WP_184777058.1">
    <property type="nucleotide sequence ID" value="NZ_JACHMG010000001.1"/>
</dbReference>
<keyword evidence="2" id="KW-0732">Signal</keyword>
<evidence type="ECO:0000259" key="3">
    <source>
        <dbReference type="PROSITE" id="PS50022"/>
    </source>
</evidence>
<protein>
    <recommendedName>
        <fullName evidence="3">F5/8 type C domain-containing protein</fullName>
    </recommendedName>
</protein>
<name>A0A840INT3_9PSEU</name>
<organism evidence="4 5">
    <name type="scientific">Amycolatopsis jiangsuensis</name>
    <dbReference type="NCBI Taxonomy" id="1181879"/>
    <lineage>
        <taxon>Bacteria</taxon>
        <taxon>Bacillati</taxon>
        <taxon>Actinomycetota</taxon>
        <taxon>Actinomycetes</taxon>
        <taxon>Pseudonocardiales</taxon>
        <taxon>Pseudonocardiaceae</taxon>
        <taxon>Amycolatopsis</taxon>
    </lineage>
</organism>
<dbReference type="PROSITE" id="PS50022">
    <property type="entry name" value="FA58C_3"/>
    <property type="match status" value="2"/>
</dbReference>
<evidence type="ECO:0000313" key="4">
    <source>
        <dbReference type="EMBL" id="MBB4682868.1"/>
    </source>
</evidence>
<feature type="domain" description="F5/8 type C" evidence="3">
    <location>
        <begin position="905"/>
        <end position="1039"/>
    </location>
</feature>
<keyword evidence="5" id="KW-1185">Reference proteome</keyword>
<dbReference type="Proteomes" id="UP000581769">
    <property type="component" value="Unassembled WGS sequence"/>
</dbReference>
<reference evidence="4 5" key="1">
    <citation type="submission" date="2020-08" db="EMBL/GenBank/DDBJ databases">
        <title>Sequencing the genomes of 1000 actinobacteria strains.</title>
        <authorList>
            <person name="Klenk H.-P."/>
        </authorList>
    </citation>
    <scope>NUCLEOTIDE SEQUENCE [LARGE SCALE GENOMIC DNA]</scope>
    <source>
        <strain evidence="4 5">DSM 45859</strain>
    </source>
</reference>
<evidence type="ECO:0000313" key="5">
    <source>
        <dbReference type="Proteomes" id="UP000581769"/>
    </source>
</evidence>
<dbReference type="AlphaFoldDB" id="A0A840INT3"/>
<dbReference type="InterPro" id="IPR008979">
    <property type="entry name" value="Galactose-bd-like_sf"/>
</dbReference>
<dbReference type="Gene3D" id="2.60.120.260">
    <property type="entry name" value="Galactose-binding domain-like"/>
    <property type="match status" value="2"/>
</dbReference>
<comment type="caution">
    <text evidence="4">The sequence shown here is derived from an EMBL/GenBank/DDBJ whole genome shotgun (WGS) entry which is preliminary data.</text>
</comment>
<evidence type="ECO:0000256" key="2">
    <source>
        <dbReference type="SAM" id="SignalP"/>
    </source>
</evidence>
<gene>
    <name evidence="4" type="ORF">BJY18_000353</name>
</gene>
<dbReference type="SUPFAM" id="SSF49785">
    <property type="entry name" value="Galactose-binding domain-like"/>
    <property type="match status" value="2"/>
</dbReference>
<feature type="domain" description="F5/8 type C" evidence="3">
    <location>
        <begin position="618"/>
        <end position="716"/>
    </location>
</feature>
<feature type="region of interest" description="Disordered" evidence="1">
    <location>
        <begin position="928"/>
        <end position="950"/>
    </location>
</feature>
<accession>A0A840INT3</accession>
<dbReference type="EMBL" id="JACHMG010000001">
    <property type="protein sequence ID" value="MBB4682868.1"/>
    <property type="molecule type" value="Genomic_DNA"/>
</dbReference>
<proteinExistence type="predicted"/>
<dbReference type="Pfam" id="PF00754">
    <property type="entry name" value="F5_F8_type_C"/>
    <property type="match status" value="2"/>
</dbReference>
<feature type="signal peptide" evidence="2">
    <location>
        <begin position="1"/>
        <end position="33"/>
    </location>
</feature>
<dbReference type="PROSITE" id="PS51318">
    <property type="entry name" value="TAT"/>
    <property type="match status" value="1"/>
</dbReference>
<evidence type="ECO:0000256" key="1">
    <source>
        <dbReference type="SAM" id="MobiDB-lite"/>
    </source>
</evidence>